<proteinExistence type="inferred from homology"/>
<keyword evidence="4" id="KW-0804">Transcription</keyword>
<evidence type="ECO:0000256" key="4">
    <source>
        <dbReference type="ARBA" id="ARBA00023163"/>
    </source>
</evidence>
<dbReference type="Gene3D" id="1.25.40.10">
    <property type="entry name" value="Tetratricopeptide repeat domain"/>
    <property type="match status" value="1"/>
</dbReference>
<dbReference type="InterPro" id="IPR016032">
    <property type="entry name" value="Sig_transdc_resp-reg_C-effctor"/>
</dbReference>
<evidence type="ECO:0000256" key="1">
    <source>
        <dbReference type="ARBA" id="ARBA00005820"/>
    </source>
</evidence>
<dbReference type="CDD" id="cd15831">
    <property type="entry name" value="BTAD"/>
    <property type="match status" value="1"/>
</dbReference>
<dbReference type="SUPFAM" id="SSF48452">
    <property type="entry name" value="TPR-like"/>
    <property type="match status" value="1"/>
</dbReference>
<evidence type="ECO:0000256" key="3">
    <source>
        <dbReference type="ARBA" id="ARBA00023125"/>
    </source>
</evidence>
<dbReference type="InterPro" id="IPR011990">
    <property type="entry name" value="TPR-like_helical_dom_sf"/>
</dbReference>
<dbReference type="PANTHER" id="PTHR35807">
    <property type="entry name" value="TRANSCRIPTIONAL REGULATOR REDD-RELATED"/>
    <property type="match status" value="1"/>
</dbReference>
<protein>
    <submittedName>
        <fullName evidence="7">AfsR/SARP family transcriptional regulator</fullName>
    </submittedName>
</protein>
<dbReference type="Pfam" id="PF00486">
    <property type="entry name" value="Trans_reg_C"/>
    <property type="match status" value="1"/>
</dbReference>
<dbReference type="RefSeq" id="WP_352009912.1">
    <property type="nucleotide sequence ID" value="NZ_JBHSBC010000032.1"/>
</dbReference>
<dbReference type="InterPro" id="IPR001867">
    <property type="entry name" value="OmpR/PhoB-type_DNA-bd"/>
</dbReference>
<dbReference type="InterPro" id="IPR051677">
    <property type="entry name" value="AfsR-DnrI-RedD_regulator"/>
</dbReference>
<accession>A0ABV8F9K0</accession>
<reference evidence="8" key="1">
    <citation type="journal article" date="2019" name="Int. J. Syst. Evol. Microbiol.">
        <title>The Global Catalogue of Microorganisms (GCM) 10K type strain sequencing project: providing services to taxonomists for standard genome sequencing and annotation.</title>
        <authorList>
            <consortium name="The Broad Institute Genomics Platform"/>
            <consortium name="The Broad Institute Genome Sequencing Center for Infectious Disease"/>
            <person name="Wu L."/>
            <person name="Ma J."/>
        </authorList>
    </citation>
    <scope>NUCLEOTIDE SEQUENCE [LARGE SCALE GENOMIC DNA]</scope>
    <source>
        <strain evidence="8">TBRC 7912</strain>
    </source>
</reference>
<dbReference type="PROSITE" id="PS51755">
    <property type="entry name" value="OMPR_PHOB"/>
    <property type="match status" value="1"/>
</dbReference>
<dbReference type="PANTHER" id="PTHR35807:SF1">
    <property type="entry name" value="TRANSCRIPTIONAL REGULATOR REDD"/>
    <property type="match status" value="1"/>
</dbReference>
<dbReference type="SMART" id="SM01043">
    <property type="entry name" value="BTAD"/>
    <property type="match status" value="1"/>
</dbReference>
<feature type="domain" description="OmpR/PhoB-type" evidence="6">
    <location>
        <begin position="1"/>
        <end position="83"/>
    </location>
</feature>
<evidence type="ECO:0000313" key="8">
    <source>
        <dbReference type="Proteomes" id="UP001595698"/>
    </source>
</evidence>
<evidence type="ECO:0000256" key="5">
    <source>
        <dbReference type="PROSITE-ProRule" id="PRU01091"/>
    </source>
</evidence>
<gene>
    <name evidence="7" type="ORF">ACFOYY_27865</name>
</gene>
<dbReference type="SMART" id="SM00862">
    <property type="entry name" value="Trans_reg_C"/>
    <property type="match status" value="1"/>
</dbReference>
<evidence type="ECO:0000313" key="7">
    <source>
        <dbReference type="EMBL" id="MFC3983978.1"/>
    </source>
</evidence>
<name>A0ABV8F9K0_9ACTN</name>
<keyword evidence="2" id="KW-0805">Transcription regulation</keyword>
<dbReference type="InterPro" id="IPR036388">
    <property type="entry name" value="WH-like_DNA-bd_sf"/>
</dbReference>
<evidence type="ECO:0000259" key="6">
    <source>
        <dbReference type="PROSITE" id="PS51755"/>
    </source>
</evidence>
<dbReference type="SUPFAM" id="SSF46894">
    <property type="entry name" value="C-terminal effector domain of the bipartite response regulators"/>
    <property type="match status" value="1"/>
</dbReference>
<feature type="DNA-binding region" description="OmpR/PhoB-type" evidence="5">
    <location>
        <begin position="1"/>
        <end position="83"/>
    </location>
</feature>
<evidence type="ECO:0000256" key="2">
    <source>
        <dbReference type="ARBA" id="ARBA00023015"/>
    </source>
</evidence>
<keyword evidence="8" id="KW-1185">Reference proteome</keyword>
<dbReference type="EMBL" id="JBHSBC010000032">
    <property type="protein sequence ID" value="MFC3983978.1"/>
    <property type="molecule type" value="Genomic_DNA"/>
</dbReference>
<sequence length="264" mass="29113">MVPSAGKPRQVLSLLALRGERVVQVSTLMEELWGDRIPRSASTTLQTYVLQLRNKIAAAQPRESGRSPKELLVTCFGGYMLKRGPGLSDAEEFEAQATAGIAAHEAGDPRALATLERALRLWRGPALVDVPHGRILQREVMSMEHLRMSVLEQRIDAALQLGRQAALLPELSVLVAEHPMHEGFRSQLMLALYRTGNVSRALEEFHRLRAKLVEELGIEPSARLRRLHLAMLAGDPTLDLVTDGGGIRPRPYGVGLPESFSTRV</sequence>
<keyword evidence="3 5" id="KW-0238">DNA-binding</keyword>
<comment type="similarity">
    <text evidence="1">Belongs to the AfsR/DnrI/RedD regulatory family.</text>
</comment>
<dbReference type="Pfam" id="PF03704">
    <property type="entry name" value="BTAD"/>
    <property type="match status" value="1"/>
</dbReference>
<dbReference type="Gene3D" id="1.10.10.10">
    <property type="entry name" value="Winged helix-like DNA-binding domain superfamily/Winged helix DNA-binding domain"/>
    <property type="match status" value="1"/>
</dbReference>
<comment type="caution">
    <text evidence="7">The sequence shown here is derived from an EMBL/GenBank/DDBJ whole genome shotgun (WGS) entry which is preliminary data.</text>
</comment>
<dbReference type="InterPro" id="IPR005158">
    <property type="entry name" value="BTAD"/>
</dbReference>
<dbReference type="Proteomes" id="UP001595698">
    <property type="component" value="Unassembled WGS sequence"/>
</dbReference>
<organism evidence="7 8">
    <name type="scientific">Streptosporangium jomthongense</name>
    <dbReference type="NCBI Taxonomy" id="1193683"/>
    <lineage>
        <taxon>Bacteria</taxon>
        <taxon>Bacillati</taxon>
        <taxon>Actinomycetota</taxon>
        <taxon>Actinomycetes</taxon>
        <taxon>Streptosporangiales</taxon>
        <taxon>Streptosporangiaceae</taxon>
        <taxon>Streptosporangium</taxon>
    </lineage>
</organism>